<keyword evidence="1" id="KW-1133">Transmembrane helix</keyword>
<evidence type="ECO:0000313" key="2">
    <source>
        <dbReference type="EMBL" id="PVW13410.1"/>
    </source>
</evidence>
<proteinExistence type="predicted"/>
<sequence length="383" mass="44530">MLKIEYLEYFLKHRHATWLELFFDLVFVSSIGVVTHNLAHTHNNHLTPEQIWLFPLQFIIIWWIWIVHTLFSNRFNHDNRIERIFSLTIMFLMIVMAAFFGDDLFQNYPAFVGFYAVIKLILVFLFFRASNQDRHSVSYARKSGYIILLGTGISAISISLETPLREIVLVSGILVEMLGIYLVSTRNLEKPKPVHREHMVERIGLLSIILLGESIISLTGTLRNVNWDILSIVAAVTGFIMIGLIWWIYYDSFHVNERIKSMTNGFPMLYSHLFLAMGFVILANVIRHAILNDLNMNEFRILAITGMSFFYIGKQTVYIVFIPPFRKRMTINTLVCIFITIASTFLPKMEYTLVGITIGMLFYTFANFKFILTKDISEYVTKD</sequence>
<feature type="transmembrane region" description="Helical" evidence="1">
    <location>
        <begin position="51"/>
        <end position="71"/>
    </location>
</feature>
<feature type="transmembrane region" description="Helical" evidence="1">
    <location>
        <begin position="21"/>
        <end position="39"/>
    </location>
</feature>
<protein>
    <submittedName>
        <fullName evidence="2">Low temperature requirement protein A</fullName>
    </submittedName>
</protein>
<keyword evidence="3" id="KW-1185">Reference proteome</keyword>
<feature type="transmembrane region" description="Helical" evidence="1">
    <location>
        <begin position="329"/>
        <end position="346"/>
    </location>
</feature>
<evidence type="ECO:0000313" key="3">
    <source>
        <dbReference type="Proteomes" id="UP000245962"/>
    </source>
</evidence>
<evidence type="ECO:0000256" key="1">
    <source>
        <dbReference type="SAM" id="Phobius"/>
    </source>
</evidence>
<feature type="transmembrane region" description="Helical" evidence="1">
    <location>
        <begin position="269"/>
        <end position="290"/>
    </location>
</feature>
<dbReference type="PANTHER" id="PTHR36840:SF1">
    <property type="entry name" value="BLL5714 PROTEIN"/>
    <property type="match status" value="1"/>
</dbReference>
<keyword evidence="1" id="KW-0472">Membrane</keyword>
<feature type="transmembrane region" description="Helical" evidence="1">
    <location>
        <begin position="139"/>
        <end position="158"/>
    </location>
</feature>
<reference evidence="2 3" key="1">
    <citation type="submission" date="2018-04" db="EMBL/GenBank/DDBJ databases">
        <title>Marixanthomonas spongiae HN-E44 sp. nov., isolated from a marine sponge.</title>
        <authorList>
            <person name="Luo L."/>
            <person name="Zhuang L."/>
        </authorList>
    </citation>
    <scope>NUCLEOTIDE SEQUENCE [LARGE SCALE GENOMIC DNA]</scope>
    <source>
        <strain evidence="2 3">HN-E44</strain>
    </source>
</reference>
<dbReference type="InterPro" id="IPR010640">
    <property type="entry name" value="Low_temperature_requirement_A"/>
</dbReference>
<feature type="transmembrane region" description="Helical" evidence="1">
    <location>
        <begin position="107"/>
        <end position="127"/>
    </location>
</feature>
<feature type="transmembrane region" description="Helical" evidence="1">
    <location>
        <begin position="229"/>
        <end position="249"/>
    </location>
</feature>
<dbReference type="Proteomes" id="UP000245962">
    <property type="component" value="Unassembled WGS sequence"/>
</dbReference>
<name>A0A2U0HXE0_9FLAO</name>
<feature type="transmembrane region" description="Helical" evidence="1">
    <location>
        <begin position="203"/>
        <end position="223"/>
    </location>
</feature>
<gene>
    <name evidence="2" type="ORF">DDV96_13690</name>
</gene>
<dbReference type="AlphaFoldDB" id="A0A2U0HXE0"/>
<feature type="transmembrane region" description="Helical" evidence="1">
    <location>
        <begin position="352"/>
        <end position="372"/>
    </location>
</feature>
<accession>A0A2U0HXE0</accession>
<feature type="transmembrane region" description="Helical" evidence="1">
    <location>
        <begin position="83"/>
        <end position="101"/>
    </location>
</feature>
<dbReference type="Pfam" id="PF06772">
    <property type="entry name" value="LtrA"/>
    <property type="match status" value="1"/>
</dbReference>
<organism evidence="2 3">
    <name type="scientific">Marixanthomonas spongiae</name>
    <dbReference type="NCBI Taxonomy" id="2174845"/>
    <lineage>
        <taxon>Bacteria</taxon>
        <taxon>Pseudomonadati</taxon>
        <taxon>Bacteroidota</taxon>
        <taxon>Flavobacteriia</taxon>
        <taxon>Flavobacteriales</taxon>
        <taxon>Flavobacteriaceae</taxon>
        <taxon>Marixanthomonas</taxon>
    </lineage>
</organism>
<dbReference type="PANTHER" id="PTHR36840">
    <property type="entry name" value="BLL5714 PROTEIN"/>
    <property type="match status" value="1"/>
</dbReference>
<dbReference type="EMBL" id="QEHR01000009">
    <property type="protein sequence ID" value="PVW13410.1"/>
    <property type="molecule type" value="Genomic_DNA"/>
</dbReference>
<keyword evidence="1" id="KW-0812">Transmembrane</keyword>
<feature type="transmembrane region" description="Helical" evidence="1">
    <location>
        <begin position="164"/>
        <end position="183"/>
    </location>
</feature>
<dbReference type="OrthoDB" id="9798526at2"/>
<feature type="transmembrane region" description="Helical" evidence="1">
    <location>
        <begin position="302"/>
        <end position="322"/>
    </location>
</feature>
<comment type="caution">
    <text evidence="2">The sequence shown here is derived from an EMBL/GenBank/DDBJ whole genome shotgun (WGS) entry which is preliminary data.</text>
</comment>